<sequence>MACSKIFSGDLPELINEIIQYFRNDFSTLHSCILVNRLWCRLAIALLWENPFTKNSFKNYNFIEIYLSKLSEDDKVKLIEYGINSDLLPSSTLFNYPSYIQRLDINKVCHSIKKWVENVRTLRIKEQPDNLPTKASNFNQSDLQRFIFLSLIKLFIENEVKLHAFEIESSYVTFEIISGYYFVSAFQLILQNPSFTCNVKNLNIYFNGLSSNLLLFLKCFYSNCNSISSLYIRYSYDDSEKELLKVINSQHNLKKIFFDYIDNNPLKTIKNSNCINTLKTIIFHRIHLKSLEANFNEVFEQLNVLDSIHILYCYSFDSTIIQHIINLTKPFKLRSLFMDDSSSILQVEQLRLLLQKFGIYLENFGFELPSYELKLHLFSLIKIYCNNIKFIDVLGFDDQNVFSMLDLIENVQKNLNYLNINFYQFGYNSQLSYDNKLSSTILQNLGKILFNRLEYLSLALKINSDDLEKFFKDSQNIFISKLLIRNKLYQESDTILPCIKKYAMKEKRISYIAMENLPTYSNSERYDLFNFKDEVKEFEFYGIKVTMYDDLCIKLRDFINESY</sequence>
<keyword evidence="2" id="KW-1185">Reference proteome</keyword>
<protein>
    <recommendedName>
        <fullName evidence="3">F-box domain-containing protein</fullName>
    </recommendedName>
</protein>
<dbReference type="EMBL" id="BEXD01000276">
    <property type="protein sequence ID" value="GBB86019.1"/>
    <property type="molecule type" value="Genomic_DNA"/>
</dbReference>
<reference evidence="1 2" key="1">
    <citation type="submission" date="2017-11" db="EMBL/GenBank/DDBJ databases">
        <title>The genome of Rhizophagus clarus HR1 reveals common genetic basis of auxotrophy among arbuscular mycorrhizal fungi.</title>
        <authorList>
            <person name="Kobayashi Y."/>
        </authorList>
    </citation>
    <scope>NUCLEOTIDE SEQUENCE [LARGE SCALE GENOMIC DNA]</scope>
    <source>
        <strain evidence="1 2">HR1</strain>
    </source>
</reference>
<evidence type="ECO:0000313" key="2">
    <source>
        <dbReference type="Proteomes" id="UP000247702"/>
    </source>
</evidence>
<organism evidence="1 2">
    <name type="scientific">Rhizophagus clarus</name>
    <dbReference type="NCBI Taxonomy" id="94130"/>
    <lineage>
        <taxon>Eukaryota</taxon>
        <taxon>Fungi</taxon>
        <taxon>Fungi incertae sedis</taxon>
        <taxon>Mucoromycota</taxon>
        <taxon>Glomeromycotina</taxon>
        <taxon>Glomeromycetes</taxon>
        <taxon>Glomerales</taxon>
        <taxon>Glomeraceae</taxon>
        <taxon>Rhizophagus</taxon>
    </lineage>
</organism>
<evidence type="ECO:0008006" key="3">
    <source>
        <dbReference type="Google" id="ProtNLM"/>
    </source>
</evidence>
<name>A0A2Z6QJP1_9GLOM</name>
<accession>A0A2Z6QJP1</accession>
<dbReference type="STRING" id="94130.A0A2Z6QJP1"/>
<proteinExistence type="predicted"/>
<gene>
    <name evidence="1" type="ORF">RclHR1_12460005</name>
</gene>
<dbReference type="Proteomes" id="UP000247702">
    <property type="component" value="Unassembled WGS sequence"/>
</dbReference>
<comment type="caution">
    <text evidence="1">The sequence shown here is derived from an EMBL/GenBank/DDBJ whole genome shotgun (WGS) entry which is preliminary data.</text>
</comment>
<dbReference type="AlphaFoldDB" id="A0A2Z6QJP1"/>
<evidence type="ECO:0000313" key="1">
    <source>
        <dbReference type="EMBL" id="GBB86019.1"/>
    </source>
</evidence>